<dbReference type="Proteomes" id="UP000027361">
    <property type="component" value="Unassembled WGS sequence"/>
</dbReference>
<dbReference type="EMBL" id="JMSN01000006">
    <property type="protein sequence ID" value="KDN52881.1"/>
    <property type="molecule type" value="Genomic_DNA"/>
</dbReference>
<dbReference type="AlphaFoldDB" id="A0A066WGI8"/>
<dbReference type="HOGENOM" id="CLU_883346_0_0_1"/>
<keyword evidence="2" id="KW-1185">Reference proteome</keyword>
<evidence type="ECO:0000313" key="1">
    <source>
        <dbReference type="EMBL" id="KDN52881.1"/>
    </source>
</evidence>
<dbReference type="RefSeq" id="XP_013245720.1">
    <property type="nucleotide sequence ID" value="XM_013390266.1"/>
</dbReference>
<organism evidence="1 2">
    <name type="scientific">Tilletiaria anomala (strain ATCC 24038 / CBS 436.72 / UBC 951)</name>
    <dbReference type="NCBI Taxonomy" id="1037660"/>
    <lineage>
        <taxon>Eukaryota</taxon>
        <taxon>Fungi</taxon>
        <taxon>Dikarya</taxon>
        <taxon>Basidiomycota</taxon>
        <taxon>Ustilaginomycotina</taxon>
        <taxon>Exobasidiomycetes</taxon>
        <taxon>Georgefischeriales</taxon>
        <taxon>Tilletiariaceae</taxon>
        <taxon>Tilletiaria</taxon>
    </lineage>
</organism>
<reference evidence="1 2" key="1">
    <citation type="submission" date="2014-05" db="EMBL/GenBank/DDBJ databases">
        <title>Draft genome sequence of a rare smut relative, Tilletiaria anomala UBC 951.</title>
        <authorList>
            <consortium name="DOE Joint Genome Institute"/>
            <person name="Toome M."/>
            <person name="Kuo A."/>
            <person name="Henrissat B."/>
            <person name="Lipzen A."/>
            <person name="Tritt A."/>
            <person name="Yoshinaga Y."/>
            <person name="Zane M."/>
            <person name="Barry K."/>
            <person name="Grigoriev I.V."/>
            <person name="Spatafora J.W."/>
            <person name="Aimea M.C."/>
        </authorList>
    </citation>
    <scope>NUCLEOTIDE SEQUENCE [LARGE SCALE GENOMIC DNA]</scope>
    <source>
        <strain evidence="1 2">UBC 951</strain>
    </source>
</reference>
<sequence length="315" mass="34774">MQVLNLNQRGFIQARSHTVPIYHVERLPRGLGRSPFAIVALSSFLKLPFLPKDSRITGAINRGEILFASGRDQFGCIARFATLKGVSVEKGYSGTRAKIAGQLTGPGCFATLSNEEMKSSEMRQENEAIRQATLRSIISVSPSDGDSIPIAGTADGVGMQRIVGVVAAKRRGEHEMDRVPHRRCSLRNITQRHTPHIAAGTNISNMFMSYFWEKCAACTIADDDENRLQERLGRADGPKAPRGDTCLVRADYPYRWPADAAYLVYLGEQDSERNPLGIPSSSNLIEQLRELARTLSFVPWKCSSTIIAELKLSHS</sequence>
<dbReference type="InParanoid" id="A0A066WGI8"/>
<protein>
    <submittedName>
        <fullName evidence="1">Uncharacterized protein</fullName>
    </submittedName>
</protein>
<name>A0A066WGI8_TILAU</name>
<proteinExistence type="predicted"/>
<gene>
    <name evidence="1" type="ORF">K437DRAFT_287039</name>
</gene>
<evidence type="ECO:0000313" key="2">
    <source>
        <dbReference type="Proteomes" id="UP000027361"/>
    </source>
</evidence>
<accession>A0A066WGI8</accession>
<dbReference type="GeneID" id="25266968"/>
<comment type="caution">
    <text evidence="1">The sequence shown here is derived from an EMBL/GenBank/DDBJ whole genome shotgun (WGS) entry which is preliminary data.</text>
</comment>